<dbReference type="EMBL" id="ASYR01000008">
    <property type="protein sequence ID" value="KAF0650397.1"/>
    <property type="molecule type" value="Genomic_DNA"/>
</dbReference>
<feature type="transmembrane region" description="Helical" evidence="7">
    <location>
        <begin position="82"/>
        <end position="104"/>
    </location>
</feature>
<dbReference type="GO" id="GO:0005886">
    <property type="term" value="C:plasma membrane"/>
    <property type="evidence" value="ECO:0007669"/>
    <property type="project" value="UniProtKB-SubCell"/>
</dbReference>
<reference evidence="9 10" key="2">
    <citation type="submission" date="2016-09" db="EMBL/GenBank/DDBJ databases">
        <title>Streptomyces fradiae DSM40063, a candidate organism with high potential of specific P450 cytochromes.</title>
        <authorList>
            <person name="Grumaz C."/>
            <person name="Vainshtein Y."/>
            <person name="Kirstahler P."/>
            <person name="Sohn K."/>
        </authorList>
    </citation>
    <scope>NUCLEOTIDE SEQUENCE [LARGE SCALE GENOMIC DNA]</scope>
    <source>
        <strain evidence="9 10">DSM 40063</strain>
    </source>
</reference>
<evidence type="ECO:0000313" key="10">
    <source>
        <dbReference type="Proteomes" id="UP000194318"/>
    </source>
</evidence>
<feature type="compositionally biased region" description="Basic and acidic residues" evidence="6">
    <location>
        <begin position="388"/>
        <end position="402"/>
    </location>
</feature>
<evidence type="ECO:0000313" key="8">
    <source>
        <dbReference type="EMBL" id="KAF0650397.1"/>
    </source>
</evidence>
<protein>
    <submittedName>
        <fullName evidence="9">Uncharacterized protein</fullName>
    </submittedName>
</protein>
<feature type="region of interest" description="Disordered" evidence="6">
    <location>
        <begin position="356"/>
        <end position="375"/>
    </location>
</feature>
<feature type="transmembrane region" description="Helical" evidence="7">
    <location>
        <begin position="192"/>
        <end position="213"/>
    </location>
</feature>
<feature type="region of interest" description="Disordered" evidence="6">
    <location>
        <begin position="388"/>
        <end position="569"/>
    </location>
</feature>
<comment type="caution">
    <text evidence="9">The sequence shown here is derived from an EMBL/GenBank/DDBJ whole genome shotgun (WGS) entry which is preliminary data.</text>
</comment>
<proteinExistence type="predicted"/>
<evidence type="ECO:0000256" key="5">
    <source>
        <dbReference type="ARBA" id="ARBA00023136"/>
    </source>
</evidence>
<evidence type="ECO:0000256" key="4">
    <source>
        <dbReference type="ARBA" id="ARBA00022989"/>
    </source>
</evidence>
<evidence type="ECO:0000256" key="1">
    <source>
        <dbReference type="ARBA" id="ARBA00004651"/>
    </source>
</evidence>
<evidence type="ECO:0000256" key="7">
    <source>
        <dbReference type="SAM" id="Phobius"/>
    </source>
</evidence>
<feature type="transmembrane region" description="Helical" evidence="7">
    <location>
        <begin position="297"/>
        <end position="321"/>
    </location>
</feature>
<keyword evidence="11" id="KW-1185">Reference proteome</keyword>
<dbReference type="PANTHER" id="PTHR30213">
    <property type="entry name" value="INNER MEMBRANE PROTEIN YHJD"/>
    <property type="match status" value="1"/>
</dbReference>
<sequence length="569" mass="59405">MQAAKETPDPAGGPAGPPGTPGPRDPGSRGGQGADRAAPSGRLHRARVLYRNVSKRKLAWLLLKDTVNSCIEYRILGLAAEAAFFTLLSLPPLMLGLLGLLGYIDDWTDTTTVASIEKNILAAVGTVLSDRGVNEIARPLLEDVTRGGRPDVISIGFAIALWSGSRAVNVFIDTITVMYGLDGHRGIVATRLLAFLLYLVALVIGAVVLPLAVVGPDRVVEVVPFGTEVVSVLYWPVVILLSVAFLTTLYHVSVPVRSPWVEDVPGALVALGMWVLGSFVLRIYLTQTVEGPTIYGSLAAPIAVLLWIGISAFAVLVGAAVNAAIDRVWPSVATAAARAETERVRAAEAAALVARAQAGGDPDMPSEFPERWSRFLPPDDIRARLQWEKAEKDRRPKDRPAAPDRPAASEDPAAQDRPATPEAPAAQDRPASERPASDRPASDRPAPERPDPGRRPSERPADPEPPGNGPGAEGRAGRDGERHDPGGPAGSSGSSGDEGPAGRSGGRGPAGPYVYRGPAGPHAGEAAPRGPHGAPSDRSGRGDRSDGGDRADHRGDGPAGRRYGGGGGG</sequence>
<evidence type="ECO:0000256" key="2">
    <source>
        <dbReference type="ARBA" id="ARBA00022475"/>
    </source>
</evidence>
<evidence type="ECO:0000313" key="11">
    <source>
        <dbReference type="Proteomes" id="UP000731519"/>
    </source>
</evidence>
<gene>
    <name evidence="9" type="ORF">BG846_02259</name>
    <name evidence="8" type="ORF">K701_07455</name>
</gene>
<keyword evidence="3 7" id="KW-0812">Transmembrane</keyword>
<reference evidence="8 11" key="1">
    <citation type="submission" date="2013-05" db="EMBL/GenBank/DDBJ databases">
        <title>Genome Sequence of Streptomyces fradiae.</title>
        <authorList>
            <person name="Kirby R."/>
        </authorList>
    </citation>
    <scope>NUCLEOTIDE SEQUENCE [LARGE SCALE GENOMIC DNA]</scope>
    <source>
        <strain evidence="8 11">ATCC 10745</strain>
    </source>
</reference>
<feature type="compositionally biased region" description="Pro residues" evidence="6">
    <location>
        <begin position="15"/>
        <end position="24"/>
    </location>
</feature>
<feature type="region of interest" description="Disordered" evidence="6">
    <location>
        <begin position="1"/>
        <end position="40"/>
    </location>
</feature>
<evidence type="ECO:0000313" key="9">
    <source>
        <dbReference type="EMBL" id="OSY52103.1"/>
    </source>
</evidence>
<dbReference type="Proteomes" id="UP000731519">
    <property type="component" value="Unassembled WGS sequence"/>
</dbReference>
<evidence type="ECO:0000256" key="6">
    <source>
        <dbReference type="SAM" id="MobiDB-lite"/>
    </source>
</evidence>
<dbReference type="AlphaFoldDB" id="A0A1Y2NX44"/>
<accession>A0A1Y2NX44</accession>
<dbReference type="PANTHER" id="PTHR30213:SF0">
    <property type="entry name" value="UPF0761 MEMBRANE PROTEIN YIHY"/>
    <property type="match status" value="1"/>
</dbReference>
<name>A0A1Y2NX44_STRFR</name>
<organism evidence="9 10">
    <name type="scientific">Streptomyces fradiae ATCC 10745 = DSM 40063</name>
    <dbReference type="NCBI Taxonomy" id="1319510"/>
    <lineage>
        <taxon>Bacteria</taxon>
        <taxon>Bacillati</taxon>
        <taxon>Actinomycetota</taxon>
        <taxon>Actinomycetes</taxon>
        <taxon>Kitasatosporales</taxon>
        <taxon>Streptomycetaceae</taxon>
        <taxon>Streptomyces</taxon>
    </lineage>
</organism>
<dbReference type="Pfam" id="PF03631">
    <property type="entry name" value="Virul_fac_BrkB"/>
    <property type="match status" value="1"/>
</dbReference>
<comment type="subcellular location">
    <subcellularLocation>
        <location evidence="1">Cell membrane</location>
        <topology evidence="1">Multi-pass membrane protein</topology>
    </subcellularLocation>
</comment>
<dbReference type="Proteomes" id="UP000194318">
    <property type="component" value="Unassembled WGS sequence"/>
</dbReference>
<keyword evidence="2" id="KW-1003">Cell membrane</keyword>
<dbReference type="EMBL" id="MIFZ01000200">
    <property type="protein sequence ID" value="OSY52103.1"/>
    <property type="molecule type" value="Genomic_DNA"/>
</dbReference>
<feature type="compositionally biased region" description="Basic and acidic residues" evidence="6">
    <location>
        <begin position="475"/>
        <end position="485"/>
    </location>
</feature>
<dbReference type="InterPro" id="IPR017039">
    <property type="entry name" value="Virul_fac_BrkB"/>
</dbReference>
<keyword evidence="4 7" id="KW-1133">Transmembrane helix</keyword>
<feature type="transmembrane region" description="Helical" evidence="7">
    <location>
        <begin position="264"/>
        <end position="285"/>
    </location>
</feature>
<feature type="compositionally biased region" description="Basic and acidic residues" evidence="6">
    <location>
        <begin position="538"/>
        <end position="556"/>
    </location>
</feature>
<feature type="compositionally biased region" description="Low complexity" evidence="6">
    <location>
        <begin position="516"/>
        <end position="537"/>
    </location>
</feature>
<feature type="compositionally biased region" description="Basic and acidic residues" evidence="6">
    <location>
        <begin position="430"/>
        <end position="462"/>
    </location>
</feature>
<feature type="transmembrane region" description="Helical" evidence="7">
    <location>
        <begin position="233"/>
        <end position="252"/>
    </location>
</feature>
<keyword evidence="5 7" id="KW-0472">Membrane</keyword>
<evidence type="ECO:0000256" key="3">
    <source>
        <dbReference type="ARBA" id="ARBA00022692"/>
    </source>
</evidence>
<feature type="transmembrane region" description="Helical" evidence="7">
    <location>
        <begin position="152"/>
        <end position="172"/>
    </location>
</feature>